<proteinExistence type="predicted"/>
<dbReference type="Proteomes" id="UP000248857">
    <property type="component" value="Unassembled WGS sequence"/>
</dbReference>
<dbReference type="EMBL" id="PQWO01000046">
    <property type="protein sequence ID" value="PZD70282.1"/>
    <property type="molecule type" value="Genomic_DNA"/>
</dbReference>
<evidence type="ECO:0000313" key="4">
    <source>
        <dbReference type="Proteomes" id="UP000248857"/>
    </source>
</evidence>
<keyword evidence="2" id="KW-1133">Transmembrane helix</keyword>
<feature type="transmembrane region" description="Helical" evidence="2">
    <location>
        <begin position="36"/>
        <end position="59"/>
    </location>
</feature>
<gene>
    <name evidence="3" type="ORF">C1752_14787</name>
</gene>
<evidence type="ECO:0008006" key="5">
    <source>
        <dbReference type="Google" id="ProtNLM"/>
    </source>
</evidence>
<sequence>MLKTLTRPRRTTEPPEESSEPLRKSPATRQGNFHKFVAAALGLQIFTALGVLLLGMGYLRLSSRPPVLVERANGEAFQAEQKGPDYRDPKAIQEFVETMYGSLYNWSKVTTANAGFKAETGYQRGKVNIPLRMAAAEFGLSPEGQFRAGVLDELAENYGRYARSIRAGDFSQLINIRAVSKPIPLEDGGWKVSIVSDLVITSRTARPENIGLNQTVYITPDHRDKLPVPTNEFEGHRNEIRAYGLLIYAIRDIEIDDPTVDEDLSYDREN</sequence>
<keyword evidence="2" id="KW-0812">Transmembrane</keyword>
<comment type="caution">
    <text evidence="3">The sequence shown here is derived from an EMBL/GenBank/DDBJ whole genome shotgun (WGS) entry which is preliminary data.</text>
</comment>
<keyword evidence="4" id="KW-1185">Reference proteome</keyword>
<dbReference type="AlphaFoldDB" id="A0A2W1JGD3"/>
<evidence type="ECO:0000313" key="3">
    <source>
        <dbReference type="EMBL" id="PZD70282.1"/>
    </source>
</evidence>
<reference evidence="3 4" key="1">
    <citation type="journal article" date="2018" name="Sci. Rep.">
        <title>A novel species of the marine cyanobacterium Acaryochloris with a unique pigment content and lifestyle.</title>
        <authorList>
            <person name="Partensky F."/>
            <person name="Six C."/>
            <person name="Ratin M."/>
            <person name="Garczarek L."/>
            <person name="Vaulot D."/>
            <person name="Probert I."/>
            <person name="Calteau A."/>
            <person name="Gourvil P."/>
            <person name="Marie D."/>
            <person name="Grebert T."/>
            <person name="Bouchier C."/>
            <person name="Le Panse S."/>
            <person name="Gachenot M."/>
            <person name="Rodriguez F."/>
            <person name="Garrido J.L."/>
        </authorList>
    </citation>
    <scope>NUCLEOTIDE SEQUENCE [LARGE SCALE GENOMIC DNA]</scope>
    <source>
        <strain evidence="3 4">RCC1774</strain>
    </source>
</reference>
<evidence type="ECO:0000256" key="1">
    <source>
        <dbReference type="SAM" id="MobiDB-lite"/>
    </source>
</evidence>
<feature type="region of interest" description="Disordered" evidence="1">
    <location>
        <begin position="1"/>
        <end position="27"/>
    </location>
</feature>
<keyword evidence="2" id="KW-0472">Membrane</keyword>
<accession>A0A2W1JGD3</accession>
<name>A0A2W1JGD3_9CYAN</name>
<dbReference type="OrthoDB" id="494834at2"/>
<dbReference type="RefSeq" id="WP_110989174.1">
    <property type="nucleotide sequence ID" value="NZ_CAWNWM010000046.1"/>
</dbReference>
<protein>
    <recommendedName>
        <fullName evidence="5">Bacterial virulence protein VirB8 domain-containing protein</fullName>
    </recommendedName>
</protein>
<organism evidence="3 4">
    <name type="scientific">Acaryochloris thomasi RCC1774</name>
    <dbReference type="NCBI Taxonomy" id="1764569"/>
    <lineage>
        <taxon>Bacteria</taxon>
        <taxon>Bacillati</taxon>
        <taxon>Cyanobacteriota</taxon>
        <taxon>Cyanophyceae</taxon>
        <taxon>Acaryochloridales</taxon>
        <taxon>Acaryochloridaceae</taxon>
        <taxon>Acaryochloris</taxon>
        <taxon>Acaryochloris thomasi</taxon>
    </lineage>
</organism>
<evidence type="ECO:0000256" key="2">
    <source>
        <dbReference type="SAM" id="Phobius"/>
    </source>
</evidence>